<dbReference type="InterPro" id="IPR025315">
    <property type="entry name" value="DUF4220"/>
</dbReference>
<sequence length="865" mass="97555">MGNVEQHLGNTAPTTLLHYQLSDMWRSSRGTVLRIEGLALVAIACSFFLAAFGSCRRWSNRWIIQKGFLVAQVLSLSLGTYSIGLMQSSSVKSEMYPIWAVSLFTLLGCMDPVTTYIGLEYKGPLFKMTFQLCLYCGYVLLMSVSTISRGVGKLAIDVLSAITFIKGIHMSLALVQPSRTRDQLAEFVYSREPGALAARNKGLGLEVHLPFPRVEIKEGHIKKSRIKTSMDDVRFSCKQMVFTLQLEDGTANNIEDVCLGYSLSHLLQRHFLGLDTSREMESKIEEFERITLGAIDYKRTLKAIEVELAFLYEIFYTSNGFLHYDEAKTSSFWAFASFIGICFVGVATAIPGAMSSHHSITGSNNSPGASTIVVNTTTADLIITLVILVSLALLQLVRLIRCWTSNWARVAFACEYARRYYNQLLRQAAAAADPEVFEQINSNYKEKQISWWMGLKKFAAQRSEQIRSNSIDKQLNWWVRLKAFVVTRMNWFDKYLWQDKLGQYSLVDEAARRMRETWYLSAGNVILTTCLGGEVGTKRWRCAILVIEALAVPVYWTCHRFSRMLGLQYIGRVLRELLAHDTNTAVMLHSDVKASIADFLGKIKSRRIGVEWSSLFVDNGLADMLSYLPYTTVPLKWDVKLKDTKSDAYAFSHRVMIWHVATRYCEIAEAREGSAGGDGESRERNRRVAMALSRYCAYLVVSAPELLPGPSMETKRAHKAAAHSAHRSVKWGRRSTTLLEEVEAIRASSDLSDQRNSFAIGVYWGMRLLNQSPPPPGSGCTPRRRSDVHWEVLALLWVQTLLYAAPYGDVQRHMQRLSQGGEFITHLWALLYHIGIDRWDREPAPAQATAGVSSQVEIEEILINS</sequence>
<dbReference type="Pfam" id="PF04578">
    <property type="entry name" value="DUF594"/>
    <property type="match status" value="1"/>
</dbReference>
<dbReference type="Pfam" id="PF13968">
    <property type="entry name" value="DUF4220"/>
    <property type="match status" value="1"/>
</dbReference>
<organism evidence="1">
    <name type="scientific">Aegilops tauschii</name>
    <name type="common">Tausch's goatgrass</name>
    <name type="synonym">Aegilops squarrosa</name>
    <dbReference type="NCBI Taxonomy" id="37682"/>
    <lineage>
        <taxon>Eukaryota</taxon>
        <taxon>Viridiplantae</taxon>
        <taxon>Streptophyta</taxon>
        <taxon>Embryophyta</taxon>
        <taxon>Tracheophyta</taxon>
        <taxon>Spermatophyta</taxon>
        <taxon>Magnoliopsida</taxon>
        <taxon>Liliopsida</taxon>
        <taxon>Poales</taxon>
        <taxon>Poaceae</taxon>
        <taxon>BOP clade</taxon>
        <taxon>Pooideae</taxon>
        <taxon>Triticodae</taxon>
        <taxon>Triticeae</taxon>
        <taxon>Triticinae</taxon>
        <taxon>Aegilops</taxon>
    </lineage>
</organism>
<name>M8CPP5_AEGTA</name>
<accession>M8CPP5</accession>
<dbReference type="PANTHER" id="PTHR31325">
    <property type="entry name" value="OS01G0798800 PROTEIN-RELATED"/>
    <property type="match status" value="1"/>
</dbReference>
<dbReference type="EnsemblPlants" id="EMT25556">
    <property type="protein sequence ID" value="EMT25556"/>
    <property type="gene ID" value="F775_23562"/>
</dbReference>
<dbReference type="ExpressionAtlas" id="M8CPP5">
    <property type="expression patterns" value="baseline"/>
</dbReference>
<reference evidence="1" key="1">
    <citation type="submission" date="2015-06" db="UniProtKB">
        <authorList>
            <consortium name="EnsemblPlants"/>
        </authorList>
    </citation>
    <scope>IDENTIFICATION</scope>
</reference>
<protein>
    <submittedName>
        <fullName evidence="1">Uncharacterized protein</fullName>
    </submittedName>
</protein>
<dbReference type="InterPro" id="IPR007658">
    <property type="entry name" value="DUF594"/>
</dbReference>
<dbReference type="AlphaFoldDB" id="M8CPP5"/>
<proteinExistence type="predicted"/>
<evidence type="ECO:0000313" key="1">
    <source>
        <dbReference type="EnsemblPlants" id="EMT25556"/>
    </source>
</evidence>